<protein>
    <submittedName>
        <fullName evidence="7">Uncharacterized protein</fullName>
    </submittedName>
</protein>
<organism evidence="7 8">
    <name type="scientific">Bordetella flabilis</name>
    <dbReference type="NCBI Taxonomy" id="463014"/>
    <lineage>
        <taxon>Bacteria</taxon>
        <taxon>Pseudomonadati</taxon>
        <taxon>Pseudomonadota</taxon>
        <taxon>Betaproteobacteria</taxon>
        <taxon>Burkholderiales</taxon>
        <taxon>Alcaligenaceae</taxon>
        <taxon>Bordetella</taxon>
    </lineage>
</organism>
<feature type="domain" description="O-methyltransferase dimerisation" evidence="6">
    <location>
        <begin position="16"/>
        <end position="91"/>
    </location>
</feature>
<evidence type="ECO:0000313" key="8">
    <source>
        <dbReference type="Proteomes" id="UP000091926"/>
    </source>
</evidence>
<evidence type="ECO:0000256" key="2">
    <source>
        <dbReference type="ARBA" id="ARBA00022679"/>
    </source>
</evidence>
<feature type="domain" description="O-methyltransferase C-terminal" evidence="5">
    <location>
        <begin position="113"/>
        <end position="320"/>
    </location>
</feature>
<dbReference type="PANTHER" id="PTHR43712">
    <property type="entry name" value="PUTATIVE (AFU_ORTHOLOGUE AFUA_4G14580)-RELATED"/>
    <property type="match status" value="1"/>
</dbReference>
<dbReference type="KEGG" id="bfz:BAU07_00020"/>
<keyword evidence="1" id="KW-0489">Methyltransferase</keyword>
<evidence type="ECO:0000313" key="7">
    <source>
        <dbReference type="EMBL" id="ANN75718.1"/>
    </source>
</evidence>
<dbReference type="GO" id="GO:0046983">
    <property type="term" value="F:protein dimerization activity"/>
    <property type="evidence" value="ECO:0007669"/>
    <property type="project" value="InterPro"/>
</dbReference>
<dbReference type="Gene3D" id="1.10.10.10">
    <property type="entry name" value="Winged helix-like DNA-binding domain superfamily/Winged helix DNA-binding domain"/>
    <property type="match status" value="1"/>
</dbReference>
<dbReference type="Gene3D" id="3.40.50.150">
    <property type="entry name" value="Vaccinia Virus protein VP39"/>
    <property type="match status" value="1"/>
</dbReference>
<evidence type="ECO:0000256" key="4">
    <source>
        <dbReference type="PIRSR" id="PIRSR005739-1"/>
    </source>
</evidence>
<dbReference type="InterPro" id="IPR016461">
    <property type="entry name" value="COMT-like"/>
</dbReference>
<sequence length="347" mass="36449">MEESKGRDAATTMMGMITAYWTTQVVRAAALYCLPEHLGQGAISADDFARREKLDPGAAFRLLRACAALGLATYSPASGFAATPLLNMLAKDNPASMRGLALALSAPGHWAPWGRLPEAVRAGKQQTAATLNDDIWDYYRKVPEEGQWFAQGMTGMTAAVAQGTARVLDTEGVGCAADIGGANGALMHALLAANPALRGIVLDLPHVVPAAAAQAHALGLGDRLGVLAGDFLESVPPADLYLLKYILHDWGDDDCIRILENCRRAARPGGRVAVIELALGEPGEPGFGAMMDMNMMVMVAGGRERTVKEYEALLGAAGWRLQSVKSTGTPMIVIEAVSVAAATPVSP</sequence>
<dbReference type="GO" id="GO:0008171">
    <property type="term" value="F:O-methyltransferase activity"/>
    <property type="evidence" value="ECO:0007669"/>
    <property type="project" value="InterPro"/>
</dbReference>
<dbReference type="Pfam" id="PF08100">
    <property type="entry name" value="Dimerisation"/>
    <property type="match status" value="1"/>
</dbReference>
<reference evidence="7 8" key="1">
    <citation type="submission" date="2016-06" db="EMBL/GenBank/DDBJ databases">
        <title>Complete genome sequences of Bordetella bronchialis and Bordetella flabilis.</title>
        <authorList>
            <person name="LiPuma J.J."/>
            <person name="Spilker T."/>
        </authorList>
    </citation>
    <scope>NUCLEOTIDE SEQUENCE [LARGE SCALE GENOMIC DNA]</scope>
    <source>
        <strain evidence="7 8">AU10664</strain>
    </source>
</reference>
<keyword evidence="3" id="KW-0949">S-adenosyl-L-methionine</keyword>
<proteinExistence type="predicted"/>
<dbReference type="InterPro" id="IPR036390">
    <property type="entry name" value="WH_DNA-bd_sf"/>
</dbReference>
<dbReference type="CDD" id="cd02440">
    <property type="entry name" value="AdoMet_MTases"/>
    <property type="match status" value="1"/>
</dbReference>
<dbReference type="InterPro" id="IPR029063">
    <property type="entry name" value="SAM-dependent_MTases_sf"/>
</dbReference>
<dbReference type="PIRSF" id="PIRSF005739">
    <property type="entry name" value="O-mtase"/>
    <property type="match status" value="1"/>
</dbReference>
<accession>A0A193G7S9</accession>
<dbReference type="PANTHER" id="PTHR43712:SF2">
    <property type="entry name" value="O-METHYLTRANSFERASE CICE"/>
    <property type="match status" value="1"/>
</dbReference>
<dbReference type="GO" id="GO:0032259">
    <property type="term" value="P:methylation"/>
    <property type="evidence" value="ECO:0007669"/>
    <property type="project" value="UniProtKB-KW"/>
</dbReference>
<evidence type="ECO:0000259" key="5">
    <source>
        <dbReference type="Pfam" id="PF00891"/>
    </source>
</evidence>
<feature type="active site" description="Proton acceptor" evidence="4">
    <location>
        <position position="248"/>
    </location>
</feature>
<dbReference type="Proteomes" id="UP000091926">
    <property type="component" value="Chromosome"/>
</dbReference>
<dbReference type="STRING" id="463014.BAU07_00020"/>
<dbReference type="InterPro" id="IPR001077">
    <property type="entry name" value="COMT_C"/>
</dbReference>
<dbReference type="PROSITE" id="PS51683">
    <property type="entry name" value="SAM_OMT_II"/>
    <property type="match status" value="1"/>
</dbReference>
<dbReference type="Pfam" id="PF00891">
    <property type="entry name" value="Methyltransf_2"/>
    <property type="match status" value="1"/>
</dbReference>
<gene>
    <name evidence="7" type="ORF">BAU07_00020</name>
</gene>
<dbReference type="AlphaFoldDB" id="A0A193G7S9"/>
<dbReference type="RefSeq" id="WP_066652390.1">
    <property type="nucleotide sequence ID" value="NZ_CBCSCL010000002.1"/>
</dbReference>
<dbReference type="SUPFAM" id="SSF46785">
    <property type="entry name" value="Winged helix' DNA-binding domain"/>
    <property type="match status" value="1"/>
</dbReference>
<evidence type="ECO:0000256" key="1">
    <source>
        <dbReference type="ARBA" id="ARBA00022603"/>
    </source>
</evidence>
<name>A0A193G7S9_9BORD</name>
<dbReference type="EMBL" id="CP016172">
    <property type="protein sequence ID" value="ANN75718.1"/>
    <property type="molecule type" value="Genomic_DNA"/>
</dbReference>
<evidence type="ECO:0000256" key="3">
    <source>
        <dbReference type="ARBA" id="ARBA00022691"/>
    </source>
</evidence>
<keyword evidence="2" id="KW-0808">Transferase</keyword>
<dbReference type="SUPFAM" id="SSF53335">
    <property type="entry name" value="S-adenosyl-L-methionine-dependent methyltransferases"/>
    <property type="match status" value="1"/>
</dbReference>
<keyword evidence="8" id="KW-1185">Reference proteome</keyword>
<dbReference type="InterPro" id="IPR012967">
    <property type="entry name" value="COMT_dimerisation"/>
</dbReference>
<evidence type="ECO:0000259" key="6">
    <source>
        <dbReference type="Pfam" id="PF08100"/>
    </source>
</evidence>
<dbReference type="InterPro" id="IPR036388">
    <property type="entry name" value="WH-like_DNA-bd_sf"/>
</dbReference>